<dbReference type="SUPFAM" id="SSF52540">
    <property type="entry name" value="P-loop containing nucleoside triphosphate hydrolases"/>
    <property type="match status" value="1"/>
</dbReference>
<evidence type="ECO:0000256" key="3">
    <source>
        <dbReference type="ARBA" id="ARBA00022475"/>
    </source>
</evidence>
<name>A0A329QJQ8_9ACTN</name>
<dbReference type="PANTHER" id="PTHR45772">
    <property type="entry name" value="CONSERVED COMPONENT OF ABC TRANSPORTER FOR NATURAL AMINO ACIDS-RELATED"/>
    <property type="match status" value="1"/>
</dbReference>
<feature type="transmembrane region" description="Helical" evidence="9">
    <location>
        <begin position="91"/>
        <end position="114"/>
    </location>
</feature>
<protein>
    <submittedName>
        <fullName evidence="11">Branched-chain amino acid ABC transporter permease</fullName>
    </submittedName>
</protein>
<dbReference type="RefSeq" id="WP_112259020.1">
    <property type="nucleotide sequence ID" value="NZ_QMIG01000015.1"/>
</dbReference>
<dbReference type="PROSITE" id="PS50893">
    <property type="entry name" value="ABC_TRANSPORTER_2"/>
    <property type="match status" value="1"/>
</dbReference>
<dbReference type="GO" id="GO:0005886">
    <property type="term" value="C:plasma membrane"/>
    <property type="evidence" value="ECO:0007669"/>
    <property type="project" value="UniProtKB-SubCell"/>
</dbReference>
<feature type="transmembrane region" description="Helical" evidence="9">
    <location>
        <begin position="12"/>
        <end position="30"/>
    </location>
</feature>
<evidence type="ECO:0000256" key="4">
    <source>
        <dbReference type="ARBA" id="ARBA00022692"/>
    </source>
</evidence>
<keyword evidence="6" id="KW-0067">ATP-binding</keyword>
<keyword evidence="5" id="KW-0547">Nucleotide-binding</keyword>
<feature type="transmembrane region" description="Helical" evidence="9">
    <location>
        <begin position="36"/>
        <end position="57"/>
    </location>
</feature>
<dbReference type="InterPro" id="IPR003439">
    <property type="entry name" value="ABC_transporter-like_ATP-bd"/>
</dbReference>
<keyword evidence="8 9" id="KW-0472">Membrane</keyword>
<dbReference type="GO" id="GO:0015658">
    <property type="term" value="F:branched-chain amino acid transmembrane transporter activity"/>
    <property type="evidence" value="ECO:0007669"/>
    <property type="project" value="InterPro"/>
</dbReference>
<evidence type="ECO:0000256" key="7">
    <source>
        <dbReference type="ARBA" id="ARBA00022989"/>
    </source>
</evidence>
<dbReference type="OrthoDB" id="9128957at2"/>
<dbReference type="Pfam" id="PF02653">
    <property type="entry name" value="BPD_transp_2"/>
    <property type="match status" value="1"/>
</dbReference>
<dbReference type="CDD" id="cd06581">
    <property type="entry name" value="TM_PBP1_LivM_like"/>
    <property type="match status" value="1"/>
</dbReference>
<gene>
    <name evidence="11" type="ORF">DPM12_14350</name>
</gene>
<feature type="domain" description="ABC transporter" evidence="10">
    <location>
        <begin position="352"/>
        <end position="579"/>
    </location>
</feature>
<evidence type="ECO:0000256" key="9">
    <source>
        <dbReference type="SAM" id="Phobius"/>
    </source>
</evidence>
<feature type="transmembrane region" description="Helical" evidence="9">
    <location>
        <begin position="161"/>
        <end position="180"/>
    </location>
</feature>
<dbReference type="InterPro" id="IPR051120">
    <property type="entry name" value="ABC_AA/LPS_Transport"/>
</dbReference>
<evidence type="ECO:0000256" key="1">
    <source>
        <dbReference type="ARBA" id="ARBA00004651"/>
    </source>
</evidence>
<dbReference type="SMART" id="SM00382">
    <property type="entry name" value="AAA"/>
    <property type="match status" value="1"/>
</dbReference>
<evidence type="ECO:0000313" key="11">
    <source>
        <dbReference type="EMBL" id="RAW12564.1"/>
    </source>
</evidence>
<feature type="transmembrane region" description="Helical" evidence="9">
    <location>
        <begin position="211"/>
        <end position="234"/>
    </location>
</feature>
<keyword evidence="12" id="KW-1185">Reference proteome</keyword>
<proteinExistence type="predicted"/>
<dbReference type="InterPro" id="IPR001851">
    <property type="entry name" value="ABC_transp_permease"/>
</dbReference>
<keyword evidence="2" id="KW-0813">Transport</keyword>
<dbReference type="InterPro" id="IPR027417">
    <property type="entry name" value="P-loop_NTPase"/>
</dbReference>
<dbReference type="GO" id="GO:0016887">
    <property type="term" value="F:ATP hydrolysis activity"/>
    <property type="evidence" value="ECO:0007669"/>
    <property type="project" value="InterPro"/>
</dbReference>
<organism evidence="11 12">
    <name type="scientific">Phytoactinopolyspora halophila</name>
    <dbReference type="NCBI Taxonomy" id="1981511"/>
    <lineage>
        <taxon>Bacteria</taxon>
        <taxon>Bacillati</taxon>
        <taxon>Actinomycetota</taxon>
        <taxon>Actinomycetes</taxon>
        <taxon>Jiangellales</taxon>
        <taxon>Jiangellaceae</taxon>
        <taxon>Phytoactinopolyspora</taxon>
    </lineage>
</organism>
<dbReference type="GO" id="GO:0005524">
    <property type="term" value="F:ATP binding"/>
    <property type="evidence" value="ECO:0007669"/>
    <property type="project" value="UniProtKB-KW"/>
</dbReference>
<accession>A0A329QJQ8</accession>
<evidence type="ECO:0000256" key="8">
    <source>
        <dbReference type="ARBA" id="ARBA00023136"/>
    </source>
</evidence>
<comment type="caution">
    <text evidence="11">The sequence shown here is derived from an EMBL/GenBank/DDBJ whole genome shotgun (WGS) entry which is preliminary data.</text>
</comment>
<reference evidence="11 12" key="1">
    <citation type="submission" date="2018-06" db="EMBL/GenBank/DDBJ databases">
        <title>Phytoactinopolyspora halophila sp. nov., a novel halophilic actinomycete isolated from a saline soil in China.</title>
        <authorList>
            <person name="Tang S.-K."/>
        </authorList>
    </citation>
    <scope>NUCLEOTIDE SEQUENCE [LARGE SCALE GENOMIC DNA]</scope>
    <source>
        <strain evidence="11 12">YIM 96934</strain>
    </source>
</reference>
<evidence type="ECO:0000256" key="2">
    <source>
        <dbReference type="ARBA" id="ARBA00022448"/>
    </source>
</evidence>
<comment type="subcellular location">
    <subcellularLocation>
        <location evidence="1">Cell membrane</location>
        <topology evidence="1">Multi-pass membrane protein</topology>
    </subcellularLocation>
</comment>
<feature type="transmembrane region" description="Helical" evidence="9">
    <location>
        <begin position="246"/>
        <end position="271"/>
    </location>
</feature>
<dbReference type="AlphaFoldDB" id="A0A329QJQ8"/>
<dbReference type="Proteomes" id="UP000250462">
    <property type="component" value="Unassembled WGS sequence"/>
</dbReference>
<dbReference type="InterPro" id="IPR003593">
    <property type="entry name" value="AAA+_ATPase"/>
</dbReference>
<dbReference type="Gene3D" id="3.40.50.300">
    <property type="entry name" value="P-loop containing nucleotide triphosphate hydrolases"/>
    <property type="match status" value="1"/>
</dbReference>
<sequence length="583" mass="60466">MPHADTARVLRLAAPFAVAVAAIAAGYGFSVTLSGYLVYLGISVIVACIAILGLGVVTGSAGMIALCQLTFAAVGAWFVSGLNVIGAPGGFVAWLAVGGVAAGAAGILVGLPALRLRGVNLAVVTLGLAAAADVALVQVQFPGTASGTFVPRPGPFADDRSYFVFSVIVLVACATTLYVLQHSRWGSSWKSVAFSERGTAAAGTSVPRSKLTAFAVSAALGGISGGLLAGQVGLALPASFTPLQSLALYVLSIMAGAYLIDMALFGALLWVAVPELLKRWGVPQDWGFVVFGALGVQALASGTNLGAVIRTTWWNRTAGRARRQAATRTLAAPVTDVAAQPPAAAPGGAPVLEVSNLSVSFGQVQALRDVNLAVPQNAVVGLIGPNGAGKSTLVDVISGFLPRAEGTVTLDGTSMAGLSPTRRARLGLRRTFQQDRVPPGLTVDAYVRFVARRRLSHDELAGTLEFFGCPPPRTRLSTVDVGTRRIIEVVGHLLARPRVMLLDEPAAGLSHDEHIALAERLRQVPHRFGVSVLLIEHDLDLVRSVCDTITVLDFGEVLAAGPQEEVLSDPAVLKAYMGETEML</sequence>
<dbReference type="Pfam" id="PF00005">
    <property type="entry name" value="ABC_tran"/>
    <property type="match status" value="1"/>
</dbReference>
<dbReference type="EMBL" id="QMIG01000015">
    <property type="protein sequence ID" value="RAW12564.1"/>
    <property type="molecule type" value="Genomic_DNA"/>
</dbReference>
<feature type="transmembrane region" description="Helical" evidence="9">
    <location>
        <begin position="64"/>
        <end position="85"/>
    </location>
</feature>
<keyword evidence="7 9" id="KW-1133">Transmembrane helix</keyword>
<evidence type="ECO:0000256" key="6">
    <source>
        <dbReference type="ARBA" id="ARBA00022840"/>
    </source>
</evidence>
<keyword evidence="3" id="KW-1003">Cell membrane</keyword>
<evidence type="ECO:0000256" key="5">
    <source>
        <dbReference type="ARBA" id="ARBA00022741"/>
    </source>
</evidence>
<evidence type="ECO:0000259" key="10">
    <source>
        <dbReference type="PROSITE" id="PS50893"/>
    </source>
</evidence>
<keyword evidence="4 9" id="KW-0812">Transmembrane</keyword>
<evidence type="ECO:0000313" key="12">
    <source>
        <dbReference type="Proteomes" id="UP000250462"/>
    </source>
</evidence>
<feature type="transmembrane region" description="Helical" evidence="9">
    <location>
        <begin position="121"/>
        <end position="141"/>
    </location>
</feature>
<dbReference type="InterPro" id="IPR043428">
    <property type="entry name" value="LivM-like"/>
</dbReference>